<dbReference type="GO" id="GO:0030001">
    <property type="term" value="P:metal ion transport"/>
    <property type="evidence" value="ECO:0007669"/>
    <property type="project" value="InterPro"/>
</dbReference>
<dbReference type="Proteomes" id="UP000430508">
    <property type="component" value="Chromosome"/>
</dbReference>
<dbReference type="RefSeq" id="WP_158208050.1">
    <property type="nucleotide sequence ID" value="NZ_CP046996.1"/>
</dbReference>
<dbReference type="GO" id="GO:0046872">
    <property type="term" value="F:metal ion binding"/>
    <property type="evidence" value="ECO:0007669"/>
    <property type="project" value="InterPro"/>
</dbReference>
<evidence type="ECO:0000256" key="4">
    <source>
        <dbReference type="SAM" id="Coils"/>
    </source>
</evidence>
<feature type="signal peptide" evidence="5">
    <location>
        <begin position="1"/>
        <end position="25"/>
    </location>
</feature>
<dbReference type="SUPFAM" id="SSF53807">
    <property type="entry name" value="Helical backbone' metal receptor"/>
    <property type="match status" value="1"/>
</dbReference>
<evidence type="ECO:0000313" key="7">
    <source>
        <dbReference type="Proteomes" id="UP000430508"/>
    </source>
</evidence>
<comment type="similarity">
    <text evidence="1">Belongs to the bacterial solute-binding protein 9 family.</text>
</comment>
<evidence type="ECO:0000256" key="1">
    <source>
        <dbReference type="ARBA" id="ARBA00011028"/>
    </source>
</evidence>
<organism evidence="6 7">
    <name type="scientific">Dehalobacter restrictus</name>
    <dbReference type="NCBI Taxonomy" id="55583"/>
    <lineage>
        <taxon>Bacteria</taxon>
        <taxon>Bacillati</taxon>
        <taxon>Bacillota</taxon>
        <taxon>Clostridia</taxon>
        <taxon>Eubacteriales</taxon>
        <taxon>Desulfitobacteriaceae</taxon>
        <taxon>Dehalobacter</taxon>
    </lineage>
</organism>
<dbReference type="InterPro" id="IPR050492">
    <property type="entry name" value="Bact_metal-bind_prot9"/>
</dbReference>
<reference evidence="6 7" key="1">
    <citation type="submission" date="2019-12" db="EMBL/GenBank/DDBJ databases">
        <title>Sequence classification of anaerobic respiratory reductive dehalogenases: First we see many, then we see few.</title>
        <authorList>
            <person name="Molenda O."/>
            <person name="Puentes Jacome L.A."/>
            <person name="Cao X."/>
            <person name="Nesbo C.L."/>
            <person name="Tang S."/>
            <person name="Morson N."/>
            <person name="Patron J."/>
            <person name="Lomheim L."/>
            <person name="Wishart D.S."/>
            <person name="Edwards E.A."/>
        </authorList>
    </citation>
    <scope>NUCLEOTIDE SEQUENCE [LARGE SCALE GENOMIC DNA]</scope>
    <source>
        <strain evidence="6 7">12DCA</strain>
    </source>
</reference>
<evidence type="ECO:0000256" key="5">
    <source>
        <dbReference type="SAM" id="SignalP"/>
    </source>
</evidence>
<feature type="coiled-coil region" evidence="4">
    <location>
        <begin position="168"/>
        <end position="195"/>
    </location>
</feature>
<dbReference type="PANTHER" id="PTHR42953:SF3">
    <property type="entry name" value="HIGH-AFFINITY ZINC UPTAKE SYSTEM PROTEIN ZNUA"/>
    <property type="match status" value="1"/>
</dbReference>
<name>A0A857DFD5_9FIRM</name>
<keyword evidence="2" id="KW-0813">Transport</keyword>
<dbReference type="Gene3D" id="3.40.50.1980">
    <property type="entry name" value="Nitrogenase molybdenum iron protein domain"/>
    <property type="match status" value="2"/>
</dbReference>
<dbReference type="EMBL" id="CP046996">
    <property type="protein sequence ID" value="QGZ99221.1"/>
    <property type="molecule type" value="Genomic_DNA"/>
</dbReference>
<evidence type="ECO:0000313" key="6">
    <source>
        <dbReference type="EMBL" id="QGZ99221.1"/>
    </source>
</evidence>
<accession>A0A857DFD5</accession>
<feature type="chain" id="PRO_5038766298" evidence="5">
    <location>
        <begin position="26"/>
        <end position="297"/>
    </location>
</feature>
<keyword evidence="3 5" id="KW-0732">Signal</keyword>
<dbReference type="PROSITE" id="PS51257">
    <property type="entry name" value="PROKAR_LIPOPROTEIN"/>
    <property type="match status" value="1"/>
</dbReference>
<keyword evidence="4" id="KW-0175">Coiled coil</keyword>
<evidence type="ECO:0000256" key="2">
    <source>
        <dbReference type="ARBA" id="ARBA00022448"/>
    </source>
</evidence>
<dbReference type="Pfam" id="PF01297">
    <property type="entry name" value="ZnuA"/>
    <property type="match status" value="1"/>
</dbReference>
<sequence>MKKALSTMLGLTLILSLLVVTGCNSKEKAAETSEAAGKATVQKPIIAVTIVPEQTFVEAVCGDLAEVITMVPPGNSPENYEPTPQEREKFSKASLYFSIGVPTEEANILLNVGDVKVVSLQKEVAAVYPERTFESGERDPHIWLSPKRAKVMVETIAREMGELDAANKETYAKNAAAYIAQLDELDQEITSALKDVQSKKFIVYHPAFGYLADDYGLTMVALEQEGKEATAQHLQEIIDLAKKENIKAIFYQEEIDSSQSEAFAEEIGGKTIQLAPLAADYIGNLKKMAETMAEVMQ</sequence>
<protein>
    <submittedName>
        <fullName evidence="6">Zinc ABC transporter solute-binding protein</fullName>
    </submittedName>
</protein>
<dbReference type="PANTHER" id="PTHR42953">
    <property type="entry name" value="HIGH-AFFINITY ZINC UPTAKE SYSTEM PROTEIN ZNUA-RELATED"/>
    <property type="match status" value="1"/>
</dbReference>
<proteinExistence type="inferred from homology"/>
<gene>
    <name evidence="6" type="ORF">GQ588_00325</name>
</gene>
<dbReference type="InterPro" id="IPR006127">
    <property type="entry name" value="ZnuA-like"/>
</dbReference>
<evidence type="ECO:0000256" key="3">
    <source>
        <dbReference type="ARBA" id="ARBA00022729"/>
    </source>
</evidence>
<dbReference type="AlphaFoldDB" id="A0A857DFD5"/>